<keyword evidence="1" id="KW-0378">Hydrolase</keyword>
<dbReference type="PANTHER" id="PTHR23339">
    <property type="entry name" value="TYROSINE SPECIFIC PROTEIN PHOSPHATASE AND DUAL SPECIFICITY PROTEIN PHOSPHATASE"/>
    <property type="match status" value="1"/>
</dbReference>
<dbReference type="STRING" id="324602.Caur_0153"/>
<evidence type="ECO:0000313" key="4">
    <source>
        <dbReference type="Proteomes" id="UP000002008"/>
    </source>
</evidence>
<dbReference type="InterPro" id="IPR029021">
    <property type="entry name" value="Prot-tyrosine_phosphatase-like"/>
</dbReference>
<dbReference type="GO" id="GO:0016791">
    <property type="term" value="F:phosphatase activity"/>
    <property type="evidence" value="ECO:0007669"/>
    <property type="project" value="UniProtKB-ARBA"/>
</dbReference>
<gene>
    <name evidence="3" type="ordered locus">Caur_0153</name>
</gene>
<evidence type="ECO:0000256" key="1">
    <source>
        <dbReference type="ARBA" id="ARBA00022801"/>
    </source>
</evidence>
<dbReference type="SUPFAM" id="SSF52799">
    <property type="entry name" value="(Phosphotyrosine protein) phosphatases II"/>
    <property type="match status" value="1"/>
</dbReference>
<reference evidence="4" key="1">
    <citation type="journal article" date="2011" name="BMC Genomics">
        <title>Complete genome sequence of the filamentous anoxygenic phototrophic bacterium Chloroflexus aurantiacus.</title>
        <authorList>
            <person name="Tang K.H."/>
            <person name="Barry K."/>
            <person name="Chertkov O."/>
            <person name="Dalin E."/>
            <person name="Han C.S."/>
            <person name="Hauser L.J."/>
            <person name="Honchak B.M."/>
            <person name="Karbach L.E."/>
            <person name="Land M.L."/>
            <person name="Lapidus A."/>
            <person name="Larimer F.W."/>
            <person name="Mikhailova N."/>
            <person name="Pitluck S."/>
            <person name="Pierson B.K."/>
            <person name="Blankenship R.E."/>
        </authorList>
    </citation>
    <scope>NUCLEOTIDE SEQUENCE [LARGE SCALE GENOMIC DNA]</scope>
    <source>
        <strain evidence="4">ATCC 29366 / DSM 635 / J-10-fl</strain>
    </source>
</reference>
<accession>A9WBK0</accession>
<dbReference type="Proteomes" id="UP000002008">
    <property type="component" value="Chromosome"/>
</dbReference>
<dbReference type="KEGG" id="cau:Caur_0153"/>
<dbReference type="AlphaFoldDB" id="A9WBK0"/>
<dbReference type="InterPro" id="IPR050561">
    <property type="entry name" value="PTP"/>
</dbReference>
<dbReference type="eggNOG" id="COG2453">
    <property type="taxonomic scope" value="Bacteria"/>
</dbReference>
<dbReference type="Gene3D" id="3.90.190.10">
    <property type="entry name" value="Protein tyrosine phosphatase superfamily"/>
    <property type="match status" value="1"/>
</dbReference>
<dbReference type="PATRIC" id="fig|324602.8.peg.176"/>
<sequence>MLPHPNAYLVTERFIAGEYPFPTAADIQRLAWYQAAGITCFIDLTTPGEAWSYAPALPSPMHHQRFSIPDFGLPATPAQMQAILAAIDEQLNRGATVYLHCLGGVGRTGMTVGCWLVRHGFSGDEALATVARRWQTVAKAAMHPQSPETPDQRAYVLNWPTLQLSLSVRRRME</sequence>
<dbReference type="EnsemblBacteria" id="ABY33407">
    <property type="protein sequence ID" value="ABY33407"/>
    <property type="gene ID" value="Caur_0153"/>
</dbReference>
<dbReference type="InterPro" id="IPR000387">
    <property type="entry name" value="Tyr_Pase_dom"/>
</dbReference>
<dbReference type="InParanoid" id="A9WBK0"/>
<dbReference type="Pfam" id="PF22784">
    <property type="entry name" value="PTP-SAK"/>
    <property type="match status" value="1"/>
</dbReference>
<feature type="domain" description="Tyrosine specific protein phosphatases" evidence="2">
    <location>
        <begin position="81"/>
        <end position="130"/>
    </location>
</feature>
<protein>
    <submittedName>
        <fullName evidence="3">Dual specificity protein phosphatase</fullName>
    </submittedName>
</protein>
<evidence type="ECO:0000313" key="3">
    <source>
        <dbReference type="EMBL" id="ABY33407.1"/>
    </source>
</evidence>
<dbReference type="InterPro" id="IPR057023">
    <property type="entry name" value="PTP-SAK"/>
</dbReference>
<name>A9WBK0_CHLAA</name>
<dbReference type="CDD" id="cd14494">
    <property type="entry name" value="PTP_DSP_cys"/>
    <property type="match status" value="1"/>
</dbReference>
<dbReference type="PROSITE" id="PS00383">
    <property type="entry name" value="TYR_PHOSPHATASE_1"/>
    <property type="match status" value="1"/>
</dbReference>
<keyword evidence="4" id="KW-1185">Reference proteome</keyword>
<evidence type="ECO:0000259" key="2">
    <source>
        <dbReference type="PROSITE" id="PS50056"/>
    </source>
</evidence>
<dbReference type="HOGENOM" id="CLU_047330_3_0_0"/>
<organism evidence="3 4">
    <name type="scientific">Chloroflexus aurantiacus (strain ATCC 29366 / DSM 635 / J-10-fl)</name>
    <dbReference type="NCBI Taxonomy" id="324602"/>
    <lineage>
        <taxon>Bacteria</taxon>
        <taxon>Bacillati</taxon>
        <taxon>Chloroflexota</taxon>
        <taxon>Chloroflexia</taxon>
        <taxon>Chloroflexales</taxon>
        <taxon>Chloroflexineae</taxon>
        <taxon>Chloroflexaceae</taxon>
        <taxon>Chloroflexus</taxon>
    </lineage>
</organism>
<dbReference type="PROSITE" id="PS50056">
    <property type="entry name" value="TYR_PHOSPHATASE_2"/>
    <property type="match status" value="1"/>
</dbReference>
<proteinExistence type="predicted"/>
<dbReference type="InterPro" id="IPR016130">
    <property type="entry name" value="Tyr_Pase_AS"/>
</dbReference>
<dbReference type="EMBL" id="CP000909">
    <property type="protein sequence ID" value="ABY33407.1"/>
    <property type="molecule type" value="Genomic_DNA"/>
</dbReference>